<evidence type="ECO:0000256" key="12">
    <source>
        <dbReference type="PIRSR" id="PIRSR016408-2"/>
    </source>
</evidence>
<protein>
    <recommendedName>
        <fullName evidence="4">phosphoacetylglucosamine mutase</fullName>
        <ecNumber evidence="4">5.4.2.3</ecNumber>
    </recommendedName>
    <alternativeName>
        <fullName evidence="10">Acetylglucosamine phosphomutase</fullName>
    </alternativeName>
    <alternativeName>
        <fullName evidence="9">N-acetylglucosamine-phosphate mutase</fullName>
    </alternativeName>
</protein>
<evidence type="ECO:0000259" key="16">
    <source>
        <dbReference type="Pfam" id="PF21404"/>
    </source>
</evidence>
<dbReference type="FunFam" id="3.40.120.10:FF:000013">
    <property type="entry name" value="Phosphoacetylglucosamine mutase"/>
    <property type="match status" value="1"/>
</dbReference>
<dbReference type="EMBL" id="BTRK01000004">
    <property type="protein sequence ID" value="GMR44641.1"/>
    <property type="molecule type" value="Genomic_DNA"/>
</dbReference>
<feature type="domain" description="Alpha-D-phosphohexomutase C-terminal" evidence="14">
    <location>
        <begin position="512"/>
        <end position="567"/>
    </location>
</feature>
<feature type="binding site" evidence="13">
    <location>
        <position position="322"/>
    </location>
    <ligand>
        <name>Mg(2+)</name>
        <dbReference type="ChEBI" id="CHEBI:18420"/>
    </ligand>
</feature>
<organism evidence="18 19">
    <name type="scientific">Pristionchus mayeri</name>
    <dbReference type="NCBI Taxonomy" id="1317129"/>
    <lineage>
        <taxon>Eukaryota</taxon>
        <taxon>Metazoa</taxon>
        <taxon>Ecdysozoa</taxon>
        <taxon>Nematoda</taxon>
        <taxon>Chromadorea</taxon>
        <taxon>Rhabditida</taxon>
        <taxon>Rhabditina</taxon>
        <taxon>Diplogasteromorpha</taxon>
        <taxon>Diplogasteroidea</taxon>
        <taxon>Neodiplogasteridae</taxon>
        <taxon>Pristionchus</taxon>
    </lineage>
</organism>
<dbReference type="PIRSF" id="PIRSF016408">
    <property type="entry name" value="PAGM"/>
    <property type="match status" value="1"/>
</dbReference>
<dbReference type="CDD" id="cd03086">
    <property type="entry name" value="PGM3"/>
    <property type="match status" value="1"/>
</dbReference>
<comment type="catalytic activity">
    <reaction evidence="1">
        <text>N-acetyl-alpha-D-glucosamine 1-phosphate = N-acetyl-D-glucosamine 6-phosphate</text>
        <dbReference type="Rhea" id="RHEA:23804"/>
        <dbReference type="ChEBI" id="CHEBI:57513"/>
        <dbReference type="ChEBI" id="CHEBI:57776"/>
        <dbReference type="EC" id="5.4.2.3"/>
    </reaction>
</comment>
<evidence type="ECO:0000256" key="4">
    <source>
        <dbReference type="ARBA" id="ARBA00012731"/>
    </source>
</evidence>
<evidence type="ECO:0000259" key="15">
    <source>
        <dbReference type="Pfam" id="PF02878"/>
    </source>
</evidence>
<dbReference type="InterPro" id="IPR049023">
    <property type="entry name" value="AMG1_II"/>
</dbReference>
<feature type="binding site" evidence="13">
    <location>
        <position position="326"/>
    </location>
    <ligand>
        <name>Mg(2+)</name>
        <dbReference type="ChEBI" id="CHEBI:18420"/>
    </ligand>
</feature>
<dbReference type="InterPro" id="IPR036900">
    <property type="entry name" value="A-D-PHexomutase_C_sf"/>
</dbReference>
<dbReference type="GO" id="GO:0004610">
    <property type="term" value="F:phosphoacetylglucosamine mutase activity"/>
    <property type="evidence" value="ECO:0007669"/>
    <property type="project" value="UniProtKB-EC"/>
</dbReference>
<keyword evidence="19" id="KW-1185">Reference proteome</keyword>
<dbReference type="EC" id="5.4.2.3" evidence="4"/>
<dbReference type="SUPFAM" id="SSF53738">
    <property type="entry name" value="Phosphoglucomutase, first 3 domains"/>
    <property type="match status" value="3"/>
</dbReference>
<comment type="similarity">
    <text evidence="3">Belongs to the phosphohexose mutase family.</text>
</comment>
<evidence type="ECO:0000256" key="1">
    <source>
        <dbReference type="ARBA" id="ARBA00000558"/>
    </source>
</evidence>
<sequence length="572" mass="63868">RRRAVTFSHSQEKKRLSLPELYRTESYEYCAGMADKIPVVVPSQFTRDGNLDHLGKHVPIAAGTRFAYGTAGFRERADRMAFIAYRVGYLASLRARTTGKAIGVMITASHNPEHDNGVKIIDPKGEMLVADWEEYATELINASDEEFPTAVRALETSLNDPPLGSVTSVVVCGRDTRASGEWLTKAVHEGAALHRTRFDNRGLLTTPQLHYIVHVLNRPTWAPEGEQGYYQHHAETFASLYEMLPATKKYTTRLHIDCANGIGAPKMRLLADLLGQPSPILILSIPRMSNQLQCGADFVKIAREAPARFEDVPVNERCAVFDGDADRLVYFYKKEDGKIELLDGDKIALLIAQFYKEHLSSLGLLDEVTFGIVQTAYANGNSSKYMREQLNTTPIFVPTGVKHLHHEAAKYDCAIYFEANGHGTATFSDKFFNLLERSDKPEGRRLWLMSRLINMVVGDAMADLLVVELILRDYDWTVQQWAEMYEEAPSKQLKIPVADRSLFRTTPDETRLVEPAALQTKIDDAVGKRGEGARAFVRPSGTENIVRVYAESASQADADELAAEIEQAVKAL</sequence>
<evidence type="ECO:0000256" key="6">
    <source>
        <dbReference type="ARBA" id="ARBA00022723"/>
    </source>
</evidence>
<feature type="active site" description="Phosphoserine intermediate" evidence="11">
    <location>
        <position position="109"/>
    </location>
</feature>
<evidence type="ECO:0000259" key="17">
    <source>
        <dbReference type="Pfam" id="PF21405"/>
    </source>
</evidence>
<dbReference type="InterPro" id="IPR005843">
    <property type="entry name" value="A-D-PHexomutase_C"/>
</dbReference>
<dbReference type="PROSITE" id="PS00710">
    <property type="entry name" value="PGM_PMM"/>
    <property type="match status" value="1"/>
</dbReference>
<evidence type="ECO:0000256" key="3">
    <source>
        <dbReference type="ARBA" id="ARBA00010231"/>
    </source>
</evidence>
<feature type="binding site" description="via phosphate group" evidence="13">
    <location>
        <position position="109"/>
    </location>
    <ligand>
        <name>Mg(2+)</name>
        <dbReference type="ChEBI" id="CHEBI:18420"/>
    </ligand>
</feature>
<keyword evidence="6 13" id="KW-0479">Metal-binding</keyword>
<comment type="pathway">
    <text evidence="2">Nucleotide-sugar biosynthesis; UDP-N-acetyl-alpha-D-glucosamine biosynthesis; N-acetyl-alpha-D-glucosamine 1-phosphate from alpha-D-glucosamine 6-phosphate (route I): step 2/2.</text>
</comment>
<dbReference type="FunFam" id="3.30.310.50:FF:000003">
    <property type="entry name" value="Phosphoacetylglucosamine mutase"/>
    <property type="match status" value="1"/>
</dbReference>
<dbReference type="InterPro" id="IPR005844">
    <property type="entry name" value="A-D-PHexomutase_a/b/a-I"/>
</dbReference>
<feature type="binding site" evidence="12">
    <location>
        <begin position="418"/>
        <end position="420"/>
    </location>
    <ligand>
        <name>substrate</name>
    </ligand>
</feature>
<evidence type="ECO:0000256" key="7">
    <source>
        <dbReference type="ARBA" id="ARBA00022842"/>
    </source>
</evidence>
<feature type="binding site" evidence="13">
    <location>
        <position position="324"/>
    </location>
    <ligand>
        <name>Mg(2+)</name>
        <dbReference type="ChEBI" id="CHEBI:18420"/>
    </ligand>
</feature>
<evidence type="ECO:0000313" key="18">
    <source>
        <dbReference type="EMBL" id="GMR44641.1"/>
    </source>
</evidence>
<reference evidence="19" key="1">
    <citation type="submission" date="2022-10" db="EMBL/GenBank/DDBJ databases">
        <title>Genome assembly of Pristionchus species.</title>
        <authorList>
            <person name="Yoshida K."/>
            <person name="Sommer R.J."/>
        </authorList>
    </citation>
    <scope>NUCLEOTIDE SEQUENCE [LARGE SCALE GENOMIC DNA]</scope>
    <source>
        <strain evidence="19">RS5460</strain>
    </source>
</reference>
<dbReference type="Pfam" id="PF21404">
    <property type="entry name" value="AMG1_III"/>
    <property type="match status" value="1"/>
</dbReference>
<feature type="non-terminal residue" evidence="18">
    <location>
        <position position="572"/>
    </location>
</feature>
<dbReference type="PANTHER" id="PTHR45955">
    <property type="entry name" value="PHOSPHOACETYLGLUCOSAMINE MUTASE"/>
    <property type="match status" value="1"/>
</dbReference>
<feature type="binding site" evidence="12">
    <location>
        <begin position="538"/>
        <end position="542"/>
    </location>
    <ligand>
        <name>substrate</name>
    </ligand>
</feature>
<name>A0AAN5HXY3_9BILA</name>
<dbReference type="Gene3D" id="3.40.120.10">
    <property type="entry name" value="Alpha-D-Glucose-1,6-Bisphosphate, subunit A, domain 3"/>
    <property type="match status" value="3"/>
</dbReference>
<dbReference type="SUPFAM" id="SSF55957">
    <property type="entry name" value="Phosphoglucomutase, C-terminal domain"/>
    <property type="match status" value="1"/>
</dbReference>
<feature type="domain" description="Alpha-D-phosphohexomutase alpha/beta/alpha" evidence="15">
    <location>
        <begin position="94"/>
        <end position="144"/>
    </location>
</feature>
<dbReference type="InterPro" id="IPR016066">
    <property type="entry name" value="A-D-PHexomutase_CS"/>
</dbReference>
<feature type="domain" description="Phosphoacetylglucosamine mutase AMG1" evidence="17">
    <location>
        <begin position="225"/>
        <end position="329"/>
    </location>
</feature>
<feature type="non-terminal residue" evidence="18">
    <location>
        <position position="1"/>
    </location>
</feature>
<dbReference type="InterPro" id="IPR016055">
    <property type="entry name" value="A-D-PHexomutase_a/b/a-I/II/III"/>
</dbReference>
<proteinExistence type="inferred from homology"/>
<feature type="domain" description="Phosphoacetylglucosamine mutase AMG1" evidence="16">
    <location>
        <begin position="343"/>
        <end position="476"/>
    </location>
</feature>
<dbReference type="InterPro" id="IPR016657">
    <property type="entry name" value="PAGM"/>
</dbReference>
<evidence type="ECO:0000256" key="5">
    <source>
        <dbReference type="ARBA" id="ARBA00022553"/>
    </source>
</evidence>
<dbReference type="Pfam" id="PF21405">
    <property type="entry name" value="AMG1_II"/>
    <property type="match status" value="1"/>
</dbReference>
<feature type="binding site" evidence="12">
    <location>
        <position position="547"/>
    </location>
    <ligand>
        <name>substrate</name>
    </ligand>
</feature>
<dbReference type="InterPro" id="IPR049022">
    <property type="entry name" value="AMG1_III"/>
</dbReference>
<accession>A0AAN5HXY3</accession>
<evidence type="ECO:0000313" key="19">
    <source>
        <dbReference type="Proteomes" id="UP001328107"/>
    </source>
</evidence>
<dbReference type="Gene3D" id="3.30.310.50">
    <property type="entry name" value="Alpha-D-phosphohexomutase, C-terminal domain"/>
    <property type="match status" value="1"/>
</dbReference>
<comment type="cofactor">
    <cofactor evidence="13">
        <name>Mg(2+)</name>
        <dbReference type="ChEBI" id="CHEBI:18420"/>
    </cofactor>
    <text evidence="13">Binds 1 Mg(2+) ion per subunit.</text>
</comment>
<evidence type="ECO:0000256" key="11">
    <source>
        <dbReference type="PIRSR" id="PIRSR016408-1"/>
    </source>
</evidence>
<dbReference type="PANTHER" id="PTHR45955:SF1">
    <property type="entry name" value="PHOSPHOACETYLGLUCOSAMINE MUTASE"/>
    <property type="match status" value="1"/>
</dbReference>
<keyword evidence="8" id="KW-0413">Isomerase</keyword>
<dbReference type="GO" id="GO:0005975">
    <property type="term" value="P:carbohydrate metabolic process"/>
    <property type="evidence" value="ECO:0007669"/>
    <property type="project" value="InterPro"/>
</dbReference>
<keyword evidence="5" id="KW-0597">Phosphoprotein</keyword>
<dbReference type="GO" id="GO:0000287">
    <property type="term" value="F:magnesium ion binding"/>
    <property type="evidence" value="ECO:0007669"/>
    <property type="project" value="InterPro"/>
</dbReference>
<dbReference type="GO" id="GO:0006048">
    <property type="term" value="P:UDP-N-acetylglucosamine biosynthetic process"/>
    <property type="evidence" value="ECO:0007669"/>
    <property type="project" value="TreeGrafter"/>
</dbReference>
<evidence type="ECO:0000256" key="13">
    <source>
        <dbReference type="PIRSR" id="PIRSR016408-3"/>
    </source>
</evidence>
<evidence type="ECO:0000256" key="9">
    <source>
        <dbReference type="ARBA" id="ARBA00031926"/>
    </source>
</evidence>
<evidence type="ECO:0000259" key="14">
    <source>
        <dbReference type="Pfam" id="PF00408"/>
    </source>
</evidence>
<evidence type="ECO:0000256" key="8">
    <source>
        <dbReference type="ARBA" id="ARBA00023235"/>
    </source>
</evidence>
<keyword evidence="7 13" id="KW-0460">Magnesium</keyword>
<dbReference type="AlphaFoldDB" id="A0AAN5HXY3"/>
<evidence type="ECO:0000256" key="2">
    <source>
        <dbReference type="ARBA" id="ARBA00004865"/>
    </source>
</evidence>
<dbReference type="Pfam" id="PF00408">
    <property type="entry name" value="PGM_PMM_IV"/>
    <property type="match status" value="1"/>
</dbReference>
<evidence type="ECO:0000256" key="10">
    <source>
        <dbReference type="ARBA" id="ARBA00032065"/>
    </source>
</evidence>
<dbReference type="Pfam" id="PF02878">
    <property type="entry name" value="PGM_PMM_I"/>
    <property type="match status" value="1"/>
</dbReference>
<comment type="caution">
    <text evidence="18">The sequence shown here is derived from an EMBL/GenBank/DDBJ whole genome shotgun (WGS) entry which is preliminary data.</text>
</comment>
<gene>
    <name evidence="18" type="ORF">PMAYCL1PPCAC_14836</name>
</gene>
<dbReference type="Proteomes" id="UP001328107">
    <property type="component" value="Unassembled WGS sequence"/>
</dbReference>